<dbReference type="PANTHER" id="PTHR12436">
    <property type="entry name" value="80 KDA MCM3-ASSOCIATED PROTEIN"/>
    <property type="match status" value="1"/>
</dbReference>
<dbReference type="PIRSF" id="PIRSF037320">
    <property type="entry name" value="mRNA_export_factor_Sac3"/>
    <property type="match status" value="1"/>
</dbReference>
<dbReference type="GO" id="GO:0006406">
    <property type="term" value="P:mRNA export from nucleus"/>
    <property type="evidence" value="ECO:0007669"/>
    <property type="project" value="UniProtKB-UniRule"/>
</dbReference>
<evidence type="ECO:0000313" key="6">
    <source>
        <dbReference type="Proteomes" id="UP001378960"/>
    </source>
</evidence>
<feature type="compositionally biased region" description="Polar residues" evidence="2">
    <location>
        <begin position="135"/>
        <end position="174"/>
    </location>
</feature>
<feature type="region of interest" description="Disordered" evidence="2">
    <location>
        <begin position="1"/>
        <end position="53"/>
    </location>
</feature>
<feature type="domain" description="SAC3 helical" evidence="4">
    <location>
        <begin position="858"/>
        <end position="905"/>
    </location>
</feature>
<dbReference type="GO" id="GO:0070390">
    <property type="term" value="C:transcription export complex 2"/>
    <property type="evidence" value="ECO:0007669"/>
    <property type="project" value="UniProtKB-UniRule"/>
</dbReference>
<dbReference type="InterPro" id="IPR045107">
    <property type="entry name" value="SAC3/GANP/THP3"/>
</dbReference>
<dbReference type="GO" id="GO:0005737">
    <property type="term" value="C:cytoplasm"/>
    <property type="evidence" value="ECO:0007669"/>
    <property type="project" value="TreeGrafter"/>
</dbReference>
<dbReference type="Pfam" id="PF12209">
    <property type="entry name" value="SAC3"/>
    <property type="match status" value="1"/>
</dbReference>
<dbReference type="EMBL" id="BTGB01000001">
    <property type="protein sequence ID" value="GMM44435.1"/>
    <property type="molecule type" value="Genomic_DNA"/>
</dbReference>
<organism evidence="5 6">
    <name type="scientific">Pichia kluyveri</name>
    <name type="common">Yeast</name>
    <dbReference type="NCBI Taxonomy" id="36015"/>
    <lineage>
        <taxon>Eukaryota</taxon>
        <taxon>Fungi</taxon>
        <taxon>Dikarya</taxon>
        <taxon>Ascomycota</taxon>
        <taxon>Saccharomycotina</taxon>
        <taxon>Pichiomycetes</taxon>
        <taxon>Pichiales</taxon>
        <taxon>Pichiaceae</taxon>
        <taxon>Pichia</taxon>
    </lineage>
</organism>
<keyword evidence="1" id="KW-0539">Nucleus</keyword>
<dbReference type="Gene3D" id="1.25.40.990">
    <property type="match status" value="1"/>
</dbReference>
<sequence>MGNNNMGNNNNYNNNNNISNMRYNSNNTNDNNNGTKPNFNKPKINNNFNNNHNKNFNGNFIKSNSSNAMGHSAFMNNNKNNNLPFTNDTQNNNVNGSRNQFKHQNQNNNQHNKSKFSNNYKHNQNNNNNIGVSIEATSGSNASQPTSVPNRPKNNNTRNSIIPVDTNSSNNIPFQTSSVQKDKVIDTNSFETKYFGKMLENPELLGFQKVKHRTPKVPKYLLQKNVLFDMSTYTPNQWDIQNQQMLLERESEFNGDAQSLFEEFQGYRSKERKEMEKLNLVDKENAKKSLDDAIIFKGSCQDMCPTFERVERVFKNQVSKWEKDPNTNKISRNLALKTFMRPSGQAPSLPSDVRSPDVLQKTLDYIIKNILQHLPESQSFIWDRTRSIRQDFTFQNNYSGIESIDCHEKICRIHILSLHIMSGADDPDYQQQQEVEQFNNSLQTLTHMYNDVRSRGGKCINEPEFRAYELISKIKDSELDRYIQTLPEYIINDNLVQRAIMLRNLASDRSGIADYYEFFKSVLDISKTSFLLASLAEIHFNEIRYNALRVLGRAYHAKSKKLPTTMELIDCLEYNDEEQLQLTCKLYQLPIFFDSEFNVSRVEITALKSGFKPSQKQAYTRKIDNMISGRTMPDIINKPNPPFQLKSPLSLEEVARRSFVEAKRNTENVQEILESNFTKISHLSNSSRVHDVPSNNFASFIQPINNQVIGDKVEITENPTSFQVNSKLNVNFGNLNKPTVNPSMGTNSDQKFKSLSSFDTTAKFSNSKTNENVVAELNQPDIQPAFKFTGKEIDQVPPQVESSKKEVVVEAKPVKRLVDNPAFKTEAMKIVEDMAMKGAIKLSNEIIKKQLEAAKRLRQARTKQDLVDKLSKELYQAFMKEQVYLVSLDARAKVFNTKMQYKKYFDVIQEKLHVLSEKKKIDEEKQKEIERFNDFVVPSVPIIRPDSSNLNIVKVEKPIKQKNSIDQIRNTFEKISPTSDLNSLIIARSTENISTSWLLDRFNVSAESSYTESSSSTGYKLSFKVLPDDFDVKKSFQDTKSVILQVGTIEGIDKSSRTALLRCLAKDALVIQKIYEYLKLYSKYNNFSILVVYVDSFNIHMANGEVSKILKLQEIASQKVSVGLFKLNAAKLISDCGVSTLNKLDNNLNNFVEKVWTKMYSREKSDVTISSSINYAGDTGISKSSASTSMSESSGFDILSQKNLSNAQNSLIKRKISYLSKVIDVSKMKRRKFPNSGLLPTVFAKRGRESNSTSNSGRTINNENISKNSIQSISNNNSLMLLRNYETINNSLRYDSNISMDDNKLAENIQNRKRIDELTELDDLIENVLKD</sequence>
<evidence type="ECO:0000259" key="3">
    <source>
        <dbReference type="Pfam" id="PF03399"/>
    </source>
</evidence>
<evidence type="ECO:0000259" key="4">
    <source>
        <dbReference type="Pfam" id="PF12209"/>
    </source>
</evidence>
<protein>
    <recommendedName>
        <fullName evidence="1">Nuclear mRNA export factor</fullName>
    </recommendedName>
</protein>
<dbReference type="GO" id="GO:0005635">
    <property type="term" value="C:nuclear envelope"/>
    <property type="evidence" value="ECO:0007669"/>
    <property type="project" value="UniProtKB-SubCell"/>
</dbReference>
<dbReference type="GO" id="GO:0042274">
    <property type="term" value="P:ribosomal small subunit biogenesis"/>
    <property type="evidence" value="ECO:0007669"/>
    <property type="project" value="UniProtKB-UniRule"/>
</dbReference>
<feature type="compositionally biased region" description="Polar residues" evidence="2">
    <location>
        <begin position="83"/>
        <end position="98"/>
    </location>
</feature>
<gene>
    <name evidence="5" type="ORF">DAPK24_010100</name>
</gene>
<feature type="domain" description="SAC3/GANP/THP3 conserved" evidence="3">
    <location>
        <begin position="303"/>
        <end position="590"/>
    </location>
</feature>
<dbReference type="Gene3D" id="1.20.5.1760">
    <property type="match status" value="1"/>
</dbReference>
<reference evidence="5 6" key="1">
    <citation type="journal article" date="2023" name="Elife">
        <title>Identification of key yeast species and microbe-microbe interactions impacting larval growth of Drosophila in the wild.</title>
        <authorList>
            <person name="Mure A."/>
            <person name="Sugiura Y."/>
            <person name="Maeda R."/>
            <person name="Honda K."/>
            <person name="Sakurai N."/>
            <person name="Takahashi Y."/>
            <person name="Watada M."/>
            <person name="Katoh T."/>
            <person name="Gotoh A."/>
            <person name="Gotoh Y."/>
            <person name="Taniguchi I."/>
            <person name="Nakamura K."/>
            <person name="Hayashi T."/>
            <person name="Katayama T."/>
            <person name="Uemura T."/>
            <person name="Hattori Y."/>
        </authorList>
    </citation>
    <scope>NUCLEOTIDE SEQUENCE [LARGE SCALE GENOMIC DNA]</scope>
    <source>
        <strain evidence="5 6">PK-24</strain>
    </source>
</reference>
<dbReference type="Pfam" id="PF03399">
    <property type="entry name" value="SAC3_GANP"/>
    <property type="match status" value="1"/>
</dbReference>
<dbReference type="InterPro" id="IPR017173">
    <property type="entry name" value="Sac3"/>
</dbReference>
<keyword evidence="6" id="KW-1185">Reference proteome</keyword>
<proteinExistence type="inferred from homology"/>
<accession>A0AAV5QZN5</accession>
<evidence type="ECO:0000256" key="2">
    <source>
        <dbReference type="SAM" id="MobiDB-lite"/>
    </source>
</evidence>
<evidence type="ECO:0000256" key="1">
    <source>
        <dbReference type="PIRNR" id="PIRNR037320"/>
    </source>
</evidence>
<feature type="region of interest" description="Disordered" evidence="2">
    <location>
        <begin position="70"/>
        <end position="174"/>
    </location>
</feature>
<dbReference type="Proteomes" id="UP001378960">
    <property type="component" value="Unassembled WGS sequence"/>
</dbReference>
<comment type="similarity">
    <text evidence="1">Belongs to the SAC3 family.</text>
</comment>
<name>A0AAV5QZN5_PICKL</name>
<evidence type="ECO:0000313" key="5">
    <source>
        <dbReference type="EMBL" id="GMM44435.1"/>
    </source>
</evidence>
<feature type="compositionally biased region" description="Low complexity" evidence="2">
    <location>
        <begin position="102"/>
        <end position="129"/>
    </location>
</feature>
<dbReference type="PANTHER" id="PTHR12436:SF3">
    <property type="entry name" value="GERMINAL-CENTER ASSOCIATED NUCLEAR PROTEIN"/>
    <property type="match status" value="1"/>
</dbReference>
<dbReference type="InterPro" id="IPR024293">
    <property type="entry name" value="SAC3_helical"/>
</dbReference>
<dbReference type="InterPro" id="IPR005062">
    <property type="entry name" value="SAC3/GANP/THP3_conserved"/>
</dbReference>
<comment type="subcellular location">
    <subcellularLocation>
        <location evidence="1">Nucleus envelope</location>
    </subcellularLocation>
</comment>
<comment type="caution">
    <text evidence="5">The sequence shown here is derived from an EMBL/GenBank/DDBJ whole genome shotgun (WGS) entry which is preliminary data.</text>
</comment>